<gene>
    <name evidence="1" type="ORF">LCI18_015304</name>
</gene>
<protein>
    <submittedName>
        <fullName evidence="1">Uncharacterized protein</fullName>
    </submittedName>
</protein>
<sequence length="324" mass="35329">MSGEAEATAQYADLSSASGGVNDSNGVGSWEAAGEGLKSMKPESQTQLAVISTTEADNGDVSIRLFYQSASLELRQASNDGEKVKWSDAALSSGGGTFKIPRGSSLAATATDTSRLFYQAANRGIEVLKENGCQWRLTAPVLSEESDAEGRINLYFVDRNKTLLPRLLDTDQDEWVAGYPSDIPTERLHKGSALAAASPTEGETSAFFQSAEKTIAQYSEEVQAKLPLGITRSRSGNAEAPCKRVDKANVSEFEEFGILGLVRRQTIDRMDEETRERLKQRLSYTVKHVRSYRRGIQALIYLILAVTLLGNFSSRPFMLLTLPA</sequence>
<proteinExistence type="predicted"/>
<evidence type="ECO:0000313" key="1">
    <source>
        <dbReference type="EMBL" id="UPL04370.1"/>
    </source>
</evidence>
<reference evidence="1" key="1">
    <citation type="submission" date="2021-11" db="EMBL/GenBank/DDBJ databases">
        <title>Fusarium solani-melongenae Genome sequencing and assembly.</title>
        <authorList>
            <person name="Xie S."/>
            <person name="Huang L."/>
            <person name="Zhang X."/>
        </authorList>
    </citation>
    <scope>NUCLEOTIDE SEQUENCE</scope>
    <source>
        <strain evidence="1">CRI 24-3</strain>
    </source>
</reference>
<evidence type="ECO:0000313" key="2">
    <source>
        <dbReference type="Proteomes" id="UP000830768"/>
    </source>
</evidence>
<organism evidence="1 2">
    <name type="scientific">Fusarium solani subsp. cucurbitae</name>
    <name type="common">Neocosmosporum cucurbitae</name>
    <dbReference type="NCBI Taxonomy" id="2747967"/>
    <lineage>
        <taxon>Eukaryota</taxon>
        <taxon>Fungi</taxon>
        <taxon>Dikarya</taxon>
        <taxon>Ascomycota</taxon>
        <taxon>Pezizomycotina</taxon>
        <taxon>Sordariomycetes</taxon>
        <taxon>Hypocreomycetidae</taxon>
        <taxon>Hypocreales</taxon>
        <taxon>Nectriaceae</taxon>
        <taxon>Fusarium</taxon>
        <taxon>Fusarium solani species complex</taxon>
    </lineage>
</organism>
<accession>A0ACD3ZSQ6</accession>
<keyword evidence="2" id="KW-1185">Reference proteome</keyword>
<dbReference type="EMBL" id="CP090041">
    <property type="protein sequence ID" value="UPL04370.1"/>
    <property type="molecule type" value="Genomic_DNA"/>
</dbReference>
<name>A0ACD3ZSQ6_FUSSC</name>
<dbReference type="Proteomes" id="UP000830768">
    <property type="component" value="Chromosome 13"/>
</dbReference>